<feature type="domain" description="DUF6824" evidence="2">
    <location>
        <begin position="343"/>
        <end position="379"/>
    </location>
</feature>
<name>K0R350_THAOC</name>
<dbReference type="Proteomes" id="UP000266841">
    <property type="component" value="Unassembled WGS sequence"/>
</dbReference>
<evidence type="ECO:0000256" key="1">
    <source>
        <dbReference type="SAM" id="MobiDB-lite"/>
    </source>
</evidence>
<dbReference type="AlphaFoldDB" id="K0R350"/>
<proteinExistence type="predicted"/>
<dbReference type="OrthoDB" id="295536at2759"/>
<comment type="caution">
    <text evidence="3">The sequence shown here is derived from an EMBL/GenBank/DDBJ whole genome shotgun (WGS) entry which is preliminary data.</text>
</comment>
<accession>K0R350</accession>
<organism evidence="3 4">
    <name type="scientific">Thalassiosira oceanica</name>
    <name type="common">Marine diatom</name>
    <dbReference type="NCBI Taxonomy" id="159749"/>
    <lineage>
        <taxon>Eukaryota</taxon>
        <taxon>Sar</taxon>
        <taxon>Stramenopiles</taxon>
        <taxon>Ochrophyta</taxon>
        <taxon>Bacillariophyta</taxon>
        <taxon>Coscinodiscophyceae</taxon>
        <taxon>Thalassiosirophycidae</taxon>
        <taxon>Thalassiosirales</taxon>
        <taxon>Thalassiosiraceae</taxon>
        <taxon>Thalassiosira</taxon>
    </lineage>
</organism>
<dbReference type="EMBL" id="AGNL01048250">
    <property type="protein sequence ID" value="EJK45774.1"/>
    <property type="molecule type" value="Genomic_DNA"/>
</dbReference>
<dbReference type="Pfam" id="PF20710">
    <property type="entry name" value="DUF6824"/>
    <property type="match status" value="1"/>
</dbReference>
<feature type="compositionally biased region" description="Basic and acidic residues" evidence="1">
    <location>
        <begin position="159"/>
        <end position="169"/>
    </location>
</feature>
<feature type="region of interest" description="Disordered" evidence="1">
    <location>
        <begin position="153"/>
        <end position="198"/>
    </location>
</feature>
<gene>
    <name evidence="3" type="ORF">THAOC_35594</name>
</gene>
<dbReference type="InterPro" id="IPR049227">
    <property type="entry name" value="DUF6824"/>
</dbReference>
<reference evidence="3 4" key="1">
    <citation type="journal article" date="2012" name="Genome Biol.">
        <title>Genome and low-iron response of an oceanic diatom adapted to chronic iron limitation.</title>
        <authorList>
            <person name="Lommer M."/>
            <person name="Specht M."/>
            <person name="Roy A.S."/>
            <person name="Kraemer L."/>
            <person name="Andreson R."/>
            <person name="Gutowska M.A."/>
            <person name="Wolf J."/>
            <person name="Bergner S.V."/>
            <person name="Schilhabel M.B."/>
            <person name="Klostermeier U.C."/>
            <person name="Beiko R.G."/>
            <person name="Rosenstiel P."/>
            <person name="Hippler M."/>
            <person name="Laroche J."/>
        </authorList>
    </citation>
    <scope>NUCLEOTIDE SEQUENCE [LARGE SCALE GENOMIC DNA]</scope>
    <source>
        <strain evidence="3 4">CCMP1005</strain>
    </source>
</reference>
<evidence type="ECO:0000313" key="4">
    <source>
        <dbReference type="Proteomes" id="UP000266841"/>
    </source>
</evidence>
<evidence type="ECO:0000313" key="3">
    <source>
        <dbReference type="EMBL" id="EJK45774.1"/>
    </source>
</evidence>
<protein>
    <recommendedName>
        <fullName evidence="2">DUF6824 domain-containing protein</fullName>
    </recommendedName>
</protein>
<evidence type="ECO:0000259" key="2">
    <source>
        <dbReference type="Pfam" id="PF20710"/>
    </source>
</evidence>
<feature type="compositionally biased region" description="Basic and acidic residues" evidence="1">
    <location>
        <begin position="180"/>
        <end position="194"/>
    </location>
</feature>
<sequence length="394" mass="44673">MTSHCGLLPVADATWFVFDSYSSTPPRWPHAAHILYSYDSTESIHIVCGIRRGVKPGWDEREKIQEGKDPKNAEDHRRCPLGAVQPRRLVCPGRPARRAGSLPGVAHVQGAGRQAGRARWPFIGREGGEKAVRMCLRLGEVVPAEVRRRGLDRAVPPPAHDEIQADVRPARGMQRSIRCRSNEHSDRPRRRNDDVLGPVQQSRDEIWPVRINESDFEDGELDGFYPGYSIWEYLLAQRTERWNDSDVHCCCCVFSTGVLQWYDWMTHDPHHNGRMIDGFQEGAPFGLLLDLDKGTLTMYQNGRTGTLKDGLSGEYCWFASCAGALPYHPAAARNDAFATICEESVKAEVHRFLEKGSDGLWHEVIRNRARKKASQALREYQGQEELCEKRKHHS</sequence>
<keyword evidence="4" id="KW-1185">Reference proteome</keyword>